<comment type="caution">
    <text evidence="1">The sequence shown here is derived from an EMBL/GenBank/DDBJ whole genome shotgun (WGS) entry which is preliminary data.</text>
</comment>
<dbReference type="Proteomes" id="UP000003163">
    <property type="component" value="Unassembled WGS sequence"/>
</dbReference>
<protein>
    <submittedName>
        <fullName evidence="1">Uncharacterized protein</fullName>
    </submittedName>
</protein>
<dbReference type="EMBL" id="AFBI03000026">
    <property type="protein sequence ID" value="EJW04000.1"/>
    <property type="molecule type" value="Genomic_DNA"/>
</dbReference>
<accession>J9DN87</accession>
<reference evidence="1 2" key="1">
    <citation type="submission" date="2011-08" db="EMBL/GenBank/DDBJ databases">
        <authorList>
            <person name="Liu Z.J."/>
            <person name="Shi F.L."/>
            <person name="Lu J.Q."/>
            <person name="Li M."/>
            <person name="Wang Z.L."/>
        </authorList>
    </citation>
    <scope>NUCLEOTIDE SEQUENCE [LARGE SCALE GENOMIC DNA]</scope>
    <source>
        <strain evidence="1 2">USNM 41457</strain>
    </source>
</reference>
<keyword evidence="2" id="KW-1185">Reference proteome</keyword>
<dbReference type="InParanoid" id="J9DN87"/>
<organism evidence="1 2">
    <name type="scientific">Edhazardia aedis (strain USNM 41457)</name>
    <name type="common">Microsporidian parasite</name>
    <dbReference type="NCBI Taxonomy" id="1003232"/>
    <lineage>
        <taxon>Eukaryota</taxon>
        <taxon>Fungi</taxon>
        <taxon>Fungi incertae sedis</taxon>
        <taxon>Microsporidia</taxon>
        <taxon>Edhazardia</taxon>
    </lineage>
</organism>
<dbReference type="AlphaFoldDB" id="J9DN87"/>
<dbReference type="VEuPathDB" id="MicrosporidiaDB:EDEG_01711"/>
<gene>
    <name evidence="1" type="ORF">EDEG_01711</name>
</gene>
<proteinExistence type="predicted"/>
<sequence>MIHFCIFCYYCISLLMYKSTNELDNFDLAGTNEDNNAKNLSEFEKLCHIAELEYVKIFSKDQESSKEIINQINEDMDFSEKEAESIKPVDFKKNSNSLGNCWPSEASLLISNTYKEKSRIITNPNENYMQNKQKNSSKDIIGEHSRKRKYQMIGICENGSIQATNYNDTLKSTIRCINKKKENMETDCAKKCHPKNIQLHQSPEYFLKCNDWFFQFSGIIKLLNNIPKNLYCTNHNFVDFNNYLNTILNRKKHEDYEIDYCRIRKNTSDLLKCRKNREKLFFMAMKYEEKLSHNQLKYTENNRIEAIRLISSIFFEIDEYTNEILHCKKEFVFLMVIRPDLCGALMNLAILYNKIKSNTGGFAQIRNYSYFEPILHNENKPSSKKLQNYYFKEQMELFLNSYETFLFSQKVETLFIENSEKKAKNIHSNNKYLHVLHNKRTTNHQDFLVSIKKFSSFIAKIFYRSLKVDLNHIIIKIIENLPSECFHKDSFCTYKKIAVICAHGIKNKNNQNDKHILLFNIFHTIFYDLKTINKLCLFNDNYSKLLKYYTNCRNNIFRTQERFKLHMTVNLNIYYILTGRKEILKKQKKTMSTDERVQLDETNLYTFGENIKTIYFVKGKMIKTTTFAIIKDTWCLIGFYSLLDLKDYC</sequence>
<evidence type="ECO:0000313" key="2">
    <source>
        <dbReference type="Proteomes" id="UP000003163"/>
    </source>
</evidence>
<dbReference type="HOGENOM" id="CLU_422115_0_0_1"/>
<evidence type="ECO:0000313" key="1">
    <source>
        <dbReference type="EMBL" id="EJW04000.1"/>
    </source>
</evidence>
<reference evidence="2" key="2">
    <citation type="submission" date="2015-07" db="EMBL/GenBank/DDBJ databases">
        <title>Contrasting host-pathogen interactions and genome evolution in two generalist and specialist microsporidian pathogens of mosquitoes.</title>
        <authorList>
            <consortium name="The Broad Institute Genomics Platform"/>
            <consortium name="The Broad Institute Genome Sequencing Center for Infectious Disease"/>
            <person name="Cuomo C.A."/>
            <person name="Sanscrainte N.D."/>
            <person name="Goldberg J.M."/>
            <person name="Heiman D."/>
            <person name="Young S."/>
            <person name="Zeng Q."/>
            <person name="Becnel J.J."/>
            <person name="Birren B.W."/>
        </authorList>
    </citation>
    <scope>NUCLEOTIDE SEQUENCE [LARGE SCALE GENOMIC DNA]</scope>
    <source>
        <strain evidence="2">USNM 41457</strain>
    </source>
</reference>
<name>J9DN87_EDHAE</name>